<dbReference type="AlphaFoldDB" id="A0A5E4LMT9"/>
<dbReference type="EMBL" id="CABMJJ010000001">
    <property type="protein sequence ID" value="VVC02468.1"/>
    <property type="molecule type" value="Genomic_DNA"/>
</dbReference>
<accession>A0A5E4LMT9</accession>
<evidence type="ECO:0000313" key="2">
    <source>
        <dbReference type="Proteomes" id="UP000789941"/>
    </source>
</evidence>
<reference evidence="1 2" key="1">
    <citation type="submission" date="2019-08" db="EMBL/GenBank/DDBJ databases">
        <authorList>
            <person name="Vazquez-Campos X."/>
        </authorList>
    </citation>
    <scope>NUCLEOTIDE SEQUENCE [LARGE SCALE GENOMIC DNA]</scope>
    <source>
        <strain evidence="1">LFW-283_2</strain>
    </source>
</reference>
<evidence type="ECO:0000313" key="1">
    <source>
        <dbReference type="EMBL" id="VVC02468.1"/>
    </source>
</evidence>
<proteinExistence type="predicted"/>
<dbReference type="Proteomes" id="UP000789941">
    <property type="component" value="Unassembled WGS sequence"/>
</dbReference>
<organism evidence="1 2">
    <name type="scientific">Candidatus Bilamarchaeum dharawalense</name>
    <dbReference type="NCBI Taxonomy" id="2885759"/>
    <lineage>
        <taxon>Archaea</taxon>
        <taxon>Candidatus Micrarchaeota</taxon>
        <taxon>Candidatus Micrarchaeia</taxon>
        <taxon>Candidatus Anstonellales</taxon>
        <taxon>Candidatus Bilamarchaeaceae</taxon>
        <taxon>Candidatus Bilamarchaeum</taxon>
    </lineage>
</organism>
<sequence length="161" mass="18451">MPIFDFLFKKKPVTFVKFQDTFGNFEIRYPKTWKFDHDIAVVDGQYTNSFYSNDSNFIIAINANIPSNFNFQKYAKNELESPTSGIYSKAIKSKFRGLPAFTREYGYRSQGTDYFGGGIMFFTGKLVFSISWSAPKSKKEDMDKIFGHMLKSLVTIRGVGS</sequence>
<protein>
    <submittedName>
        <fullName evidence="1">Uncharacterized protein</fullName>
    </submittedName>
</protein>
<gene>
    <name evidence="1" type="ORF">LFW2832_00018</name>
</gene>
<name>A0A5E4LMT9_9ARCH</name>
<comment type="caution">
    <text evidence="1">The sequence shown here is derived from an EMBL/GenBank/DDBJ whole genome shotgun (WGS) entry which is preliminary data.</text>
</comment>